<evidence type="ECO:0000313" key="1">
    <source>
        <dbReference type="EMBL" id="RXZ64885.1"/>
    </source>
</evidence>
<reference evidence="1 2" key="1">
    <citation type="submission" date="2019-01" db="EMBL/GenBank/DDBJ databases">
        <title>Altererythrobacter rhizovicinus sp. nov., isolated from the rhizosphere soil of Haloxylon ammodendron.</title>
        <authorList>
            <person name="Li H.-P."/>
            <person name="Gou J.-Y."/>
            <person name="Yao D."/>
            <person name="Han Q.-Q."/>
            <person name="Shao K.-Z."/>
            <person name="Zhao Q."/>
            <person name="Zhang J.-L."/>
        </authorList>
    </citation>
    <scope>NUCLEOTIDE SEQUENCE [LARGE SCALE GENOMIC DNA]</scope>
    <source>
        <strain evidence="1 2">AY-3R</strain>
    </source>
</reference>
<dbReference type="RefSeq" id="WP_129525191.1">
    <property type="nucleotide sequence ID" value="NZ_SDPV01000002.1"/>
</dbReference>
<name>A0A4Q2KI81_9SPHN</name>
<sequence length="181" mass="19109">MKRTVLTPPDLAGAALADCKRWLAITTAAEDASLTALLGASAEACEAFTGAVPLEATCEEVLPACREWQALATRPVQAIVGIEGIPAEGPRFALAAGAYEVELDADGTGRVRLLRQGAEGRIAVRFAAGLVPEWDALPGGLRHGIVRLAAELYRARDEGAAAALPSAVTALWRPWRRMRLT</sequence>
<dbReference type="Proteomes" id="UP000293623">
    <property type="component" value="Unassembled WGS sequence"/>
</dbReference>
<proteinExistence type="predicted"/>
<organism evidence="1 2">
    <name type="scientific">Pelagerythrobacter rhizovicinus</name>
    <dbReference type="NCBI Taxonomy" id="2268576"/>
    <lineage>
        <taxon>Bacteria</taxon>
        <taxon>Pseudomonadati</taxon>
        <taxon>Pseudomonadota</taxon>
        <taxon>Alphaproteobacteria</taxon>
        <taxon>Sphingomonadales</taxon>
        <taxon>Erythrobacteraceae</taxon>
        <taxon>Pelagerythrobacter</taxon>
    </lineage>
</organism>
<evidence type="ECO:0008006" key="3">
    <source>
        <dbReference type="Google" id="ProtNLM"/>
    </source>
</evidence>
<gene>
    <name evidence="1" type="ORF">ETX26_13630</name>
</gene>
<dbReference type="EMBL" id="SDPV01000002">
    <property type="protein sequence ID" value="RXZ64885.1"/>
    <property type="molecule type" value="Genomic_DNA"/>
</dbReference>
<dbReference type="Gene3D" id="1.10.3230.30">
    <property type="entry name" value="Phage gp6-like head-tail connector protein"/>
    <property type="match status" value="1"/>
</dbReference>
<comment type="caution">
    <text evidence="1">The sequence shown here is derived from an EMBL/GenBank/DDBJ whole genome shotgun (WGS) entry which is preliminary data.</text>
</comment>
<dbReference type="InterPro" id="IPR011738">
    <property type="entry name" value="Phage_CHP"/>
</dbReference>
<dbReference type="NCBIfam" id="TIGR02215">
    <property type="entry name" value="phage_chp_gp8"/>
    <property type="match status" value="1"/>
</dbReference>
<accession>A0A4Q2KI81</accession>
<protein>
    <recommendedName>
        <fullName evidence="3">Phage gp6-like head-tail connector protein</fullName>
    </recommendedName>
</protein>
<dbReference type="OrthoDB" id="8478788at2"/>
<dbReference type="AlphaFoldDB" id="A0A4Q2KI81"/>
<keyword evidence="2" id="KW-1185">Reference proteome</keyword>
<evidence type="ECO:0000313" key="2">
    <source>
        <dbReference type="Proteomes" id="UP000293623"/>
    </source>
</evidence>